<evidence type="ECO:0000313" key="5">
    <source>
        <dbReference type="Proteomes" id="UP000502297"/>
    </source>
</evidence>
<sequence length="134" mass="15390">MAYQDFYRLSSHAVITNANQQILLLKAGYADQAWGLPGGGLDVGETIHQALYRECKEELGLDVQIEYLSGVYFHAVVMSHAFIFRCHIQHDATIQVSHEHSEYRWFDLKDLSPIQKIRVQDCLDYSGEVRSRAF</sequence>
<keyword evidence="2" id="KW-0378">Hydrolase</keyword>
<dbReference type="PRINTS" id="PR00502">
    <property type="entry name" value="NUDIXFAMILY"/>
</dbReference>
<dbReference type="GO" id="GO:0016787">
    <property type="term" value="F:hydrolase activity"/>
    <property type="evidence" value="ECO:0007669"/>
    <property type="project" value="UniProtKB-KW"/>
</dbReference>
<evidence type="ECO:0000256" key="2">
    <source>
        <dbReference type="ARBA" id="ARBA00022801"/>
    </source>
</evidence>
<name>A0A6G8RY30_9GAMM</name>
<protein>
    <submittedName>
        <fullName evidence="4">NUDIX domain-containing protein</fullName>
    </submittedName>
</protein>
<dbReference type="Gene3D" id="3.90.79.10">
    <property type="entry name" value="Nucleoside Triphosphate Pyrophosphohydrolase"/>
    <property type="match status" value="1"/>
</dbReference>
<dbReference type="InterPro" id="IPR015797">
    <property type="entry name" value="NUDIX_hydrolase-like_dom_sf"/>
</dbReference>
<dbReference type="KEGG" id="asha:G8E00_12895"/>
<evidence type="ECO:0000313" key="4">
    <source>
        <dbReference type="EMBL" id="QIO06775.1"/>
    </source>
</evidence>
<dbReference type="AlphaFoldDB" id="A0A6G8RY30"/>
<organism evidence="4 5">
    <name type="scientific">Acinetobacter shaoyimingii</name>
    <dbReference type="NCBI Taxonomy" id="2715164"/>
    <lineage>
        <taxon>Bacteria</taxon>
        <taxon>Pseudomonadati</taxon>
        <taxon>Pseudomonadota</taxon>
        <taxon>Gammaproteobacteria</taxon>
        <taxon>Moraxellales</taxon>
        <taxon>Moraxellaceae</taxon>
        <taxon>Acinetobacter</taxon>
    </lineage>
</organism>
<dbReference type="RefSeq" id="WP_166225181.1">
    <property type="nucleotide sequence ID" value="NZ_CP049801.1"/>
</dbReference>
<proteinExistence type="predicted"/>
<dbReference type="PANTHER" id="PTHR43046">
    <property type="entry name" value="GDP-MANNOSE MANNOSYL HYDROLASE"/>
    <property type="match status" value="1"/>
</dbReference>
<dbReference type="InterPro" id="IPR000086">
    <property type="entry name" value="NUDIX_hydrolase_dom"/>
</dbReference>
<dbReference type="PANTHER" id="PTHR43046:SF2">
    <property type="entry name" value="8-OXO-DGTP DIPHOSPHATASE-RELATED"/>
    <property type="match status" value="1"/>
</dbReference>
<dbReference type="CDD" id="cd02883">
    <property type="entry name" value="NUDIX_Hydrolase"/>
    <property type="match status" value="1"/>
</dbReference>
<dbReference type="Proteomes" id="UP000502297">
    <property type="component" value="Chromosome"/>
</dbReference>
<dbReference type="Pfam" id="PF00293">
    <property type="entry name" value="NUDIX"/>
    <property type="match status" value="1"/>
</dbReference>
<reference evidence="4 5" key="1">
    <citation type="submission" date="2020-03" db="EMBL/GenBank/DDBJ databases">
        <authorList>
            <person name="Zhu W."/>
        </authorList>
    </citation>
    <scope>NUCLEOTIDE SEQUENCE [LARGE SCALE GENOMIC DNA]</scope>
    <source>
        <strain evidence="4 5">323-1</strain>
    </source>
</reference>
<feature type="domain" description="Nudix hydrolase" evidence="3">
    <location>
        <begin position="6"/>
        <end position="134"/>
    </location>
</feature>
<evidence type="ECO:0000256" key="1">
    <source>
        <dbReference type="ARBA" id="ARBA00001946"/>
    </source>
</evidence>
<evidence type="ECO:0000259" key="3">
    <source>
        <dbReference type="PROSITE" id="PS51462"/>
    </source>
</evidence>
<accession>A0A6G8RY30</accession>
<gene>
    <name evidence="4" type="ORF">G8E00_12895</name>
</gene>
<dbReference type="PROSITE" id="PS51462">
    <property type="entry name" value="NUDIX"/>
    <property type="match status" value="1"/>
</dbReference>
<dbReference type="InterPro" id="IPR020476">
    <property type="entry name" value="Nudix_hydrolase"/>
</dbReference>
<keyword evidence="5" id="KW-1185">Reference proteome</keyword>
<comment type="cofactor">
    <cofactor evidence="1">
        <name>Mg(2+)</name>
        <dbReference type="ChEBI" id="CHEBI:18420"/>
    </cofactor>
</comment>
<dbReference type="SUPFAM" id="SSF55811">
    <property type="entry name" value="Nudix"/>
    <property type="match status" value="1"/>
</dbReference>
<dbReference type="EMBL" id="CP049801">
    <property type="protein sequence ID" value="QIO06775.1"/>
    <property type="molecule type" value="Genomic_DNA"/>
</dbReference>